<feature type="transmembrane region" description="Helical" evidence="5">
    <location>
        <begin position="100"/>
        <end position="124"/>
    </location>
</feature>
<sequence>MAKGSFIGGKLRLLKQDTLVLYFALRHPLTPLLPKVVAALTLLYLVSPLDIVPDVIPFFGYLDDLLIVPFFINTSVKLLPAQVRIECAEVARKRARRLTLVFTLFIVCLLLLMVWLFILTWQALHSLFNW</sequence>
<keyword evidence="8" id="KW-1185">Reference proteome</keyword>
<dbReference type="InterPro" id="IPR010652">
    <property type="entry name" value="DUF1232"/>
</dbReference>
<evidence type="ECO:0000313" key="7">
    <source>
        <dbReference type="EMBL" id="SIS81492.1"/>
    </source>
</evidence>
<comment type="subcellular location">
    <subcellularLocation>
        <location evidence="1">Endomembrane system</location>
        <topology evidence="1">Multi-pass membrane protein</topology>
    </subcellularLocation>
</comment>
<evidence type="ECO:0000256" key="2">
    <source>
        <dbReference type="ARBA" id="ARBA00022692"/>
    </source>
</evidence>
<reference evidence="8" key="1">
    <citation type="submission" date="2017-01" db="EMBL/GenBank/DDBJ databases">
        <authorList>
            <person name="Varghese N."/>
            <person name="Submissions S."/>
        </authorList>
    </citation>
    <scope>NUCLEOTIDE SEQUENCE [LARGE SCALE GENOMIC DNA]</scope>
    <source>
        <strain evidence="8">DSM 21054</strain>
    </source>
</reference>
<accession>A0A173MR18</accession>
<dbReference type="OrthoDB" id="680737at2"/>
<evidence type="ECO:0000313" key="8">
    <source>
        <dbReference type="Proteomes" id="UP000186917"/>
    </source>
</evidence>
<feature type="domain" description="DUF1232" evidence="6">
    <location>
        <begin position="35"/>
        <end position="70"/>
    </location>
</feature>
<keyword evidence="3 5" id="KW-1133">Transmembrane helix</keyword>
<dbReference type="RefSeq" id="WP_084206068.1">
    <property type="nucleotide sequence ID" value="NZ_AP017422.1"/>
</dbReference>
<evidence type="ECO:0000256" key="5">
    <source>
        <dbReference type="SAM" id="Phobius"/>
    </source>
</evidence>
<protein>
    <recommendedName>
        <fullName evidence="6">DUF1232 domain-containing protein</fullName>
    </recommendedName>
</protein>
<proteinExistence type="predicted"/>
<dbReference type="STRING" id="477680.SAMN05421788_1011378"/>
<dbReference type="Proteomes" id="UP000186917">
    <property type="component" value="Unassembled WGS sequence"/>
</dbReference>
<evidence type="ECO:0000256" key="3">
    <source>
        <dbReference type="ARBA" id="ARBA00022989"/>
    </source>
</evidence>
<organism evidence="7 8">
    <name type="scientific">Filimonas lacunae</name>
    <dbReference type="NCBI Taxonomy" id="477680"/>
    <lineage>
        <taxon>Bacteria</taxon>
        <taxon>Pseudomonadati</taxon>
        <taxon>Bacteroidota</taxon>
        <taxon>Chitinophagia</taxon>
        <taxon>Chitinophagales</taxon>
        <taxon>Chitinophagaceae</taxon>
        <taxon>Filimonas</taxon>
    </lineage>
</organism>
<evidence type="ECO:0000256" key="4">
    <source>
        <dbReference type="ARBA" id="ARBA00023136"/>
    </source>
</evidence>
<dbReference type="KEGG" id="fln:FLA_5999"/>
<dbReference type="EMBL" id="FTOR01000001">
    <property type="protein sequence ID" value="SIS81492.1"/>
    <property type="molecule type" value="Genomic_DNA"/>
</dbReference>
<name>A0A173MR18_9BACT</name>
<dbReference type="Pfam" id="PF06803">
    <property type="entry name" value="DUF1232"/>
    <property type="match status" value="1"/>
</dbReference>
<gene>
    <name evidence="7" type="ORF">SAMN05421788_1011378</name>
</gene>
<dbReference type="AlphaFoldDB" id="A0A173MR18"/>
<keyword evidence="4 5" id="KW-0472">Membrane</keyword>
<evidence type="ECO:0000256" key="1">
    <source>
        <dbReference type="ARBA" id="ARBA00004127"/>
    </source>
</evidence>
<evidence type="ECO:0000259" key="6">
    <source>
        <dbReference type="Pfam" id="PF06803"/>
    </source>
</evidence>
<keyword evidence="2 5" id="KW-0812">Transmembrane</keyword>
<dbReference type="GO" id="GO:0012505">
    <property type="term" value="C:endomembrane system"/>
    <property type="evidence" value="ECO:0007669"/>
    <property type="project" value="UniProtKB-SubCell"/>
</dbReference>